<keyword evidence="1" id="KW-1133">Transmembrane helix</keyword>
<gene>
    <name evidence="2" type="ORF">ACFFGA_12665</name>
</gene>
<feature type="transmembrane region" description="Helical" evidence="1">
    <location>
        <begin position="69"/>
        <end position="93"/>
    </location>
</feature>
<evidence type="ECO:0008006" key="4">
    <source>
        <dbReference type="Google" id="ProtNLM"/>
    </source>
</evidence>
<evidence type="ECO:0000256" key="1">
    <source>
        <dbReference type="SAM" id="Phobius"/>
    </source>
</evidence>
<keyword evidence="1" id="KW-0472">Membrane</keyword>
<feature type="transmembrane region" description="Helical" evidence="1">
    <location>
        <begin position="12"/>
        <end position="34"/>
    </location>
</feature>
<organism evidence="2 3">
    <name type="scientific">Winogradskyella pulchriflava</name>
    <dbReference type="NCBI Taxonomy" id="1110688"/>
    <lineage>
        <taxon>Bacteria</taxon>
        <taxon>Pseudomonadati</taxon>
        <taxon>Bacteroidota</taxon>
        <taxon>Flavobacteriia</taxon>
        <taxon>Flavobacteriales</taxon>
        <taxon>Flavobacteriaceae</taxon>
        <taxon>Winogradskyella</taxon>
    </lineage>
</organism>
<comment type="caution">
    <text evidence="2">The sequence shown here is derived from an EMBL/GenBank/DDBJ whole genome shotgun (WGS) entry which is preliminary data.</text>
</comment>
<reference evidence="2 3" key="1">
    <citation type="submission" date="2024-09" db="EMBL/GenBank/DDBJ databases">
        <authorList>
            <person name="Sun Q."/>
            <person name="Mori K."/>
        </authorList>
    </citation>
    <scope>NUCLEOTIDE SEQUENCE [LARGE SCALE GENOMIC DNA]</scope>
    <source>
        <strain evidence="2 3">NCAIM B.02481</strain>
    </source>
</reference>
<proteinExistence type="predicted"/>
<sequence length="176" mass="19962">MEILQRINLTSKLTFFFALVMFIYGIICRIIPIYFFWESLYLSGIVFLIGIFFVLNSESKKRKSESKSNIVLIIGKAFIFLSIGMFALINLIFNNSDAFKTIENHVKNNTELINEIGQINNVVALPIGTISSKMDSSGKSGNATLTLLLKGEKKYKEKTFSAQKDIDTEWRIIGKN</sequence>
<protein>
    <recommendedName>
        <fullName evidence="4">DUF4199 domain-containing protein</fullName>
    </recommendedName>
</protein>
<evidence type="ECO:0000313" key="2">
    <source>
        <dbReference type="EMBL" id="MFC0605415.1"/>
    </source>
</evidence>
<evidence type="ECO:0000313" key="3">
    <source>
        <dbReference type="Proteomes" id="UP001589832"/>
    </source>
</evidence>
<dbReference type="RefSeq" id="WP_386064604.1">
    <property type="nucleotide sequence ID" value="NZ_JBHLTQ010000006.1"/>
</dbReference>
<name>A0ABV6QCK2_9FLAO</name>
<feature type="transmembrane region" description="Helical" evidence="1">
    <location>
        <begin position="40"/>
        <end position="57"/>
    </location>
</feature>
<accession>A0ABV6QCK2</accession>
<dbReference type="EMBL" id="JBHLTQ010000006">
    <property type="protein sequence ID" value="MFC0605415.1"/>
    <property type="molecule type" value="Genomic_DNA"/>
</dbReference>
<keyword evidence="3" id="KW-1185">Reference proteome</keyword>
<dbReference type="Proteomes" id="UP001589832">
    <property type="component" value="Unassembled WGS sequence"/>
</dbReference>
<keyword evidence="1" id="KW-0812">Transmembrane</keyword>